<keyword evidence="10" id="KW-0548">Nucleotidyltransferase</keyword>
<dbReference type="InterPro" id="IPR013482">
    <property type="entry name" value="Molybde_CF_guanTrfase"/>
</dbReference>
<dbReference type="InterPro" id="IPR029044">
    <property type="entry name" value="Nucleotide-diphossugar_trans"/>
</dbReference>
<comment type="subcellular location">
    <subcellularLocation>
        <location evidence="8">Cytoplasm</location>
    </subcellularLocation>
</comment>
<evidence type="ECO:0000256" key="1">
    <source>
        <dbReference type="ARBA" id="ARBA00022490"/>
    </source>
</evidence>
<evidence type="ECO:0000256" key="4">
    <source>
        <dbReference type="ARBA" id="ARBA00022741"/>
    </source>
</evidence>
<gene>
    <name evidence="8" type="primary">mobA</name>
    <name evidence="10" type="ORF">ACFQPE_10155</name>
</gene>
<keyword evidence="7 8" id="KW-0501">Molybdenum cofactor biosynthesis</keyword>
<evidence type="ECO:0000256" key="7">
    <source>
        <dbReference type="ARBA" id="ARBA00023150"/>
    </source>
</evidence>
<keyword evidence="1 8" id="KW-0963">Cytoplasm</keyword>
<feature type="binding site" evidence="8">
    <location>
        <begin position="7"/>
        <end position="9"/>
    </location>
    <ligand>
        <name>GTP</name>
        <dbReference type="ChEBI" id="CHEBI:37565"/>
    </ligand>
</feature>
<keyword evidence="4 8" id="KW-0547">Nucleotide-binding</keyword>
<dbReference type="Gene3D" id="3.90.550.10">
    <property type="entry name" value="Spore Coat Polysaccharide Biosynthesis Protein SpsA, Chain A"/>
    <property type="match status" value="1"/>
</dbReference>
<feature type="binding site" evidence="8">
    <location>
        <position position="102"/>
    </location>
    <ligand>
        <name>Mg(2+)</name>
        <dbReference type="ChEBI" id="CHEBI:18420"/>
    </ligand>
</feature>
<comment type="catalytic activity">
    <reaction evidence="8">
        <text>Mo-molybdopterin + GTP + H(+) = Mo-molybdopterin guanine dinucleotide + diphosphate</text>
        <dbReference type="Rhea" id="RHEA:34243"/>
        <dbReference type="ChEBI" id="CHEBI:15378"/>
        <dbReference type="ChEBI" id="CHEBI:33019"/>
        <dbReference type="ChEBI" id="CHEBI:37565"/>
        <dbReference type="ChEBI" id="CHEBI:71302"/>
        <dbReference type="ChEBI" id="CHEBI:71310"/>
        <dbReference type="EC" id="2.7.7.77"/>
    </reaction>
</comment>
<dbReference type="AlphaFoldDB" id="A0ABD6AAG0"/>
<dbReference type="EC" id="2.7.7.77" evidence="8"/>
<dbReference type="Pfam" id="PF12804">
    <property type="entry name" value="NTP_transf_3"/>
    <property type="match status" value="1"/>
</dbReference>
<feature type="binding site" evidence="8">
    <location>
        <position position="102"/>
    </location>
    <ligand>
        <name>GTP</name>
        <dbReference type="ChEBI" id="CHEBI:37565"/>
    </ligand>
</feature>
<accession>A0ABD6AAG0</accession>
<comment type="cofactor">
    <cofactor evidence="8">
        <name>Mg(2+)</name>
        <dbReference type="ChEBI" id="CHEBI:18420"/>
    </cofactor>
</comment>
<evidence type="ECO:0000256" key="2">
    <source>
        <dbReference type="ARBA" id="ARBA00022679"/>
    </source>
</evidence>
<dbReference type="EMBL" id="JBHTBF010000002">
    <property type="protein sequence ID" value="MFC7317156.1"/>
    <property type="molecule type" value="Genomic_DNA"/>
</dbReference>
<dbReference type="GO" id="GO:0005525">
    <property type="term" value="F:GTP binding"/>
    <property type="evidence" value="ECO:0007669"/>
    <property type="project" value="UniProtKB-UniRule"/>
</dbReference>
<dbReference type="GO" id="GO:0061603">
    <property type="term" value="F:molybdenum cofactor guanylyltransferase activity"/>
    <property type="evidence" value="ECO:0007669"/>
    <property type="project" value="UniProtKB-EC"/>
</dbReference>
<evidence type="ECO:0000256" key="8">
    <source>
        <dbReference type="HAMAP-Rule" id="MF_00316"/>
    </source>
</evidence>
<dbReference type="GO" id="GO:0006777">
    <property type="term" value="P:Mo-molybdopterin cofactor biosynthetic process"/>
    <property type="evidence" value="ECO:0007669"/>
    <property type="project" value="UniProtKB-KW"/>
</dbReference>
<keyword evidence="5 8" id="KW-0460">Magnesium</keyword>
<feature type="binding site" evidence="8">
    <location>
        <position position="20"/>
    </location>
    <ligand>
        <name>GTP</name>
        <dbReference type="ChEBI" id="CHEBI:37565"/>
    </ligand>
</feature>
<comment type="domain">
    <text evidence="8">The N-terminal domain determines nucleotide recognition and specific binding, while the C-terminal domain determines the specific binding to the target protein.</text>
</comment>
<dbReference type="GeneID" id="79316188"/>
<proteinExistence type="inferred from homology"/>
<keyword evidence="3 8" id="KW-0479">Metal-binding</keyword>
<evidence type="ECO:0000313" key="10">
    <source>
        <dbReference type="EMBL" id="MFC7317156.1"/>
    </source>
</evidence>
<organism evidence="10 11">
    <name type="scientific">Halomarina halobia</name>
    <dbReference type="NCBI Taxonomy" id="3033386"/>
    <lineage>
        <taxon>Archaea</taxon>
        <taxon>Methanobacteriati</taxon>
        <taxon>Methanobacteriota</taxon>
        <taxon>Stenosarchaea group</taxon>
        <taxon>Halobacteria</taxon>
        <taxon>Halobacteriales</taxon>
        <taxon>Natronomonadaceae</taxon>
        <taxon>Halomarina</taxon>
    </lineage>
</organism>
<evidence type="ECO:0000256" key="5">
    <source>
        <dbReference type="ARBA" id="ARBA00022842"/>
    </source>
</evidence>
<dbReference type="PANTHER" id="PTHR19136:SF81">
    <property type="entry name" value="MOLYBDENUM COFACTOR GUANYLYLTRANSFERASE"/>
    <property type="match status" value="1"/>
</dbReference>
<dbReference type="Proteomes" id="UP001596547">
    <property type="component" value="Unassembled WGS sequence"/>
</dbReference>
<dbReference type="GO" id="GO:0005737">
    <property type="term" value="C:cytoplasm"/>
    <property type="evidence" value="ECO:0007669"/>
    <property type="project" value="UniProtKB-SubCell"/>
</dbReference>
<evidence type="ECO:0000256" key="6">
    <source>
        <dbReference type="ARBA" id="ARBA00023134"/>
    </source>
</evidence>
<dbReference type="CDD" id="cd02503">
    <property type="entry name" value="MobA"/>
    <property type="match status" value="1"/>
</dbReference>
<keyword evidence="11" id="KW-1185">Reference proteome</keyword>
<comment type="similarity">
    <text evidence="8">Belongs to the MobA family.</text>
</comment>
<feature type="domain" description="MobA-like NTP transferase" evidence="9">
    <location>
        <begin position="4"/>
        <end position="178"/>
    </location>
</feature>
<evidence type="ECO:0000313" key="11">
    <source>
        <dbReference type="Proteomes" id="UP001596547"/>
    </source>
</evidence>
<name>A0ABD6AAG0_9EURY</name>
<comment type="caution">
    <text evidence="10">The sequence shown here is derived from an EMBL/GenBank/DDBJ whole genome shotgun (WGS) entry which is preliminary data.</text>
</comment>
<sequence length="219" mass="23683">MSTAVVVAGGRSTRFGEADKAVADLAGTPMIRRVADRLAGVVDALVVNCREEQVSAVRAALDGYPLDTAFAVDDDPDEGPMAGIRTGLRAVEDEYAFVVACDMPFVEPDVVRYLFERATGRDGGEAGADGETRTRSYDAAVPRLDDEWFQTTHAVYRAAAMADACDAALERGERRVVAPLFELDYVVVDEPAIRARGSLDTFENVNTREEFAAAEERLA</sequence>
<reference evidence="10 11" key="1">
    <citation type="journal article" date="2019" name="Int. J. Syst. Evol. Microbiol.">
        <title>The Global Catalogue of Microorganisms (GCM) 10K type strain sequencing project: providing services to taxonomists for standard genome sequencing and annotation.</title>
        <authorList>
            <consortium name="The Broad Institute Genomics Platform"/>
            <consortium name="The Broad Institute Genome Sequencing Center for Infectious Disease"/>
            <person name="Wu L."/>
            <person name="Ma J."/>
        </authorList>
    </citation>
    <scope>NUCLEOTIDE SEQUENCE [LARGE SCALE GENOMIC DNA]</scope>
    <source>
        <strain evidence="10 11">PSR21</strain>
    </source>
</reference>
<feature type="binding site" evidence="8">
    <location>
        <position position="48"/>
    </location>
    <ligand>
        <name>GTP</name>
        <dbReference type="ChEBI" id="CHEBI:37565"/>
    </ligand>
</feature>
<keyword evidence="6 8" id="KW-0342">GTP-binding</keyword>
<feature type="binding site" evidence="8">
    <location>
        <position position="73"/>
    </location>
    <ligand>
        <name>GTP</name>
        <dbReference type="ChEBI" id="CHEBI:37565"/>
    </ligand>
</feature>
<dbReference type="HAMAP" id="MF_00316">
    <property type="entry name" value="MobA"/>
    <property type="match status" value="1"/>
</dbReference>
<evidence type="ECO:0000259" key="9">
    <source>
        <dbReference type="Pfam" id="PF12804"/>
    </source>
</evidence>
<dbReference type="GO" id="GO:0046872">
    <property type="term" value="F:metal ion binding"/>
    <property type="evidence" value="ECO:0007669"/>
    <property type="project" value="UniProtKB-KW"/>
</dbReference>
<dbReference type="PANTHER" id="PTHR19136">
    <property type="entry name" value="MOLYBDENUM COFACTOR GUANYLYLTRANSFERASE"/>
    <property type="match status" value="1"/>
</dbReference>
<comment type="function">
    <text evidence="8">Transfers a GMP moiety from GTP to Mo-molybdopterin (Mo-MPT) cofactor (Moco or molybdenum cofactor) to form Mo-molybdopterin guanine dinucleotide (Mo-MGD) cofactor.</text>
</comment>
<protein>
    <recommendedName>
        <fullName evidence="8">Probable molybdenum cofactor guanylyltransferase</fullName>
        <shortName evidence="8">MoCo guanylyltransferase</shortName>
        <ecNumber evidence="8">2.7.7.77</ecNumber>
    </recommendedName>
    <alternativeName>
        <fullName evidence="8">GTP:molybdopterin guanylyltransferase</fullName>
    </alternativeName>
    <alternativeName>
        <fullName evidence="8">Mo-MPT guanylyltransferase</fullName>
    </alternativeName>
    <alternativeName>
        <fullName evidence="8">Molybdopterin guanylyltransferase</fullName>
    </alternativeName>
    <alternativeName>
        <fullName evidence="8">Molybdopterin-guanine dinucleotide synthase</fullName>
        <shortName evidence="8">MGD synthase</shortName>
    </alternativeName>
</protein>
<keyword evidence="2 8" id="KW-0808">Transferase</keyword>
<dbReference type="RefSeq" id="WP_276303590.1">
    <property type="nucleotide sequence ID" value="NZ_CP119992.1"/>
</dbReference>
<dbReference type="InterPro" id="IPR025877">
    <property type="entry name" value="MobA-like_NTP_Trfase"/>
</dbReference>
<evidence type="ECO:0000256" key="3">
    <source>
        <dbReference type="ARBA" id="ARBA00022723"/>
    </source>
</evidence>
<dbReference type="SUPFAM" id="SSF53448">
    <property type="entry name" value="Nucleotide-diphospho-sugar transferases"/>
    <property type="match status" value="1"/>
</dbReference>